<evidence type="ECO:0000313" key="3">
    <source>
        <dbReference type="EMBL" id="KDP22964.1"/>
    </source>
</evidence>
<reference evidence="3 4" key="1">
    <citation type="journal article" date="2014" name="PLoS ONE">
        <title>Global Analysis of Gene Expression Profiles in Physic Nut (Jatropha curcas L.) Seedlings Exposed to Salt Stress.</title>
        <authorList>
            <person name="Zhang L."/>
            <person name="Zhang C."/>
            <person name="Wu P."/>
            <person name="Chen Y."/>
            <person name="Li M."/>
            <person name="Jiang H."/>
            <person name="Wu G."/>
        </authorList>
    </citation>
    <scope>NUCLEOTIDE SEQUENCE [LARGE SCALE GENOMIC DNA]</scope>
    <source>
        <strain evidence="4">cv. GZQX0401</strain>
        <tissue evidence="3">Young leaves</tissue>
    </source>
</reference>
<organism evidence="3 4">
    <name type="scientific">Jatropha curcas</name>
    <name type="common">Barbados nut</name>
    <dbReference type="NCBI Taxonomy" id="180498"/>
    <lineage>
        <taxon>Eukaryota</taxon>
        <taxon>Viridiplantae</taxon>
        <taxon>Streptophyta</taxon>
        <taxon>Embryophyta</taxon>
        <taxon>Tracheophyta</taxon>
        <taxon>Spermatophyta</taxon>
        <taxon>Magnoliopsida</taxon>
        <taxon>eudicotyledons</taxon>
        <taxon>Gunneridae</taxon>
        <taxon>Pentapetalae</taxon>
        <taxon>rosids</taxon>
        <taxon>fabids</taxon>
        <taxon>Malpighiales</taxon>
        <taxon>Euphorbiaceae</taxon>
        <taxon>Crotonoideae</taxon>
        <taxon>Jatropheae</taxon>
        <taxon>Jatropha</taxon>
    </lineage>
</organism>
<dbReference type="Pfam" id="PF21588">
    <property type="entry name" value="AP5B1_middle"/>
    <property type="match status" value="1"/>
</dbReference>
<dbReference type="Proteomes" id="UP000027138">
    <property type="component" value="Unassembled WGS sequence"/>
</dbReference>
<protein>
    <submittedName>
        <fullName evidence="3">Uncharacterized protein</fullName>
    </submittedName>
</protein>
<dbReference type="PANTHER" id="PTHR34033">
    <property type="entry name" value="AP-5 COMPLEX SUBUNIT BETA-1"/>
    <property type="match status" value="1"/>
</dbReference>
<evidence type="ECO:0000259" key="1">
    <source>
        <dbReference type="Pfam" id="PF21588"/>
    </source>
</evidence>
<name>A0A067JTT7_JATCU</name>
<feature type="domain" description="AP5B1 middle" evidence="1">
    <location>
        <begin position="242"/>
        <end position="638"/>
    </location>
</feature>
<dbReference type="InterPro" id="IPR038741">
    <property type="entry name" value="AP5B1"/>
</dbReference>
<keyword evidence="4" id="KW-1185">Reference proteome</keyword>
<dbReference type="GO" id="GO:0016197">
    <property type="term" value="P:endosomal transport"/>
    <property type="evidence" value="ECO:0007669"/>
    <property type="project" value="InterPro"/>
</dbReference>
<sequence>MTDKPPPLKPPLFSQDWESLIDDFQQGGARLHKWTAATHSLPSLLDHALSSLLKKDFPLKIPLLIFLEEFSDTFFTDESQLDRLLDALRAVVQAPLDGIAITFLFKEQFMVSTTSIFISIDALNKFHARFTEGLVELLLTVIHRPNHGLDRQTRAIACECLREIEKCYPCLLSGVAGHLWSLCQSERTHACQSYMLLFTMVVYNIVNRKLNVSILNTSVPLVPFNLPQWMFNSKEIAGVNGKELRRALAFLLDTRQVLTPCGMVEFLQMIMPLAVALELQGSMLKVQFFGLIYSFDPFLCHIVLVMYSHFLDTFDGQEGEIVRRLMLISKETQHYLVFRLLALHWLLGFISKLILSGEDKKYKSVADICLRFYPAVFDSLALKALKLDLRAFCSIYLDSLKIEGGSGEEGSAANSVVKLFADGLVSVSAFKWLPPWSTETAVAFRAFHKFLIGSSSHSDTDSSTTRTLMNSVIFRTLQGMLVGMTLDFVRLVPVVISFIERLLGCEKHRWLGERLLQMLDEYLLLKVKIDYKLVSYFPIFDRIAENEAIPPQRLVDLLTKFMVFLVKKHGPNTGLKSWSQGSKVLGICRTMLMHHHSSRLFLGLSHLLAFTCLYFPDLEVRDNARIYMRMLICIPGMKLKGILNFGEQFLGISPSTNSSSFFNVLSPRHHQNFKKSRSISSCIHLERMLPLLVKQSWSLSLSPLDISSSKPSYLESIMDSEPQVDLRELEVGTNFLATSRNERTTPLQEPLRVMDSKVSQILGVLRRHFSCIPDFRHMTGLKVSISCSLKFESDSFNQLCGNSSPTSRLDGIDALPALYATVLKFSSSAPYGSIPPYHIPFLLGEATKKDHISSPEVSLDIVPVENYFEEEENYKARVTVDLEPREPTPGLVDVFIETNVENGQIIRGQLQSITVGIEDMFHKAIVPSDISEDAMSAYYSGLFDALWEACGASTNIGRETFPLKGGKGAAAINGTRSVKLLEVPADSLICAIEKYLTPFVVCVIGEQLVNMVKDRGIIKDIVWKAAASDSLVDSTALVTTEFNKGPLHLTYFNDEYDRETQVNGYKRIMGCFLVLIFLPPRFHLLFQMEVSDLSTLVRIRTDHWPCLAYVDGYLEALFLTER</sequence>
<dbReference type="OrthoDB" id="646197at2759"/>
<dbReference type="AlphaFoldDB" id="A0A067JTT7"/>
<feature type="domain" description="AP5B1 C-terminal" evidence="2">
    <location>
        <begin position="1072"/>
        <end position="1116"/>
    </location>
</feature>
<dbReference type="GO" id="GO:0030119">
    <property type="term" value="C:AP-type membrane coat adaptor complex"/>
    <property type="evidence" value="ECO:0007669"/>
    <property type="project" value="TreeGrafter"/>
</dbReference>
<gene>
    <name evidence="3" type="ORF">JCGZ_01661</name>
</gene>
<proteinExistence type="predicted"/>
<accession>A0A067JTT7</accession>
<dbReference type="KEGG" id="jcu:105648006"/>
<evidence type="ECO:0000313" key="4">
    <source>
        <dbReference type="Proteomes" id="UP000027138"/>
    </source>
</evidence>
<evidence type="ECO:0000259" key="2">
    <source>
        <dbReference type="Pfam" id="PF21590"/>
    </source>
</evidence>
<dbReference type="Pfam" id="PF21590">
    <property type="entry name" value="AP5B1_C"/>
    <property type="match status" value="1"/>
</dbReference>
<dbReference type="InterPro" id="IPR048979">
    <property type="entry name" value="AP5B1_middle"/>
</dbReference>
<dbReference type="PANTHER" id="PTHR34033:SF1">
    <property type="entry name" value="AP-5 COMPLEX SUBUNIT BETA-1"/>
    <property type="match status" value="1"/>
</dbReference>
<dbReference type="InterPro" id="IPR048981">
    <property type="entry name" value="AP5B1_C"/>
</dbReference>
<dbReference type="STRING" id="180498.A0A067JTT7"/>
<dbReference type="EMBL" id="KK915321">
    <property type="protein sequence ID" value="KDP22964.1"/>
    <property type="molecule type" value="Genomic_DNA"/>
</dbReference>